<dbReference type="Proteomes" id="UP000289132">
    <property type="component" value="Unassembled WGS sequence"/>
</dbReference>
<reference evidence="4 6" key="1">
    <citation type="submission" date="2017-10" db="EMBL/GenBank/DDBJ databases">
        <title>Genomics of the genus Arcobacter.</title>
        <authorList>
            <person name="Perez-Cataluna A."/>
            <person name="Figueras M.J."/>
        </authorList>
    </citation>
    <scope>NUCLEOTIDE SEQUENCE [LARGE SCALE GENOMIC DNA]</scope>
    <source>
        <strain evidence="4 6">LMG 25534</strain>
    </source>
</reference>
<dbReference type="InterPro" id="IPR038670">
    <property type="entry name" value="HslJ-like_sf"/>
</dbReference>
<reference evidence="3 5" key="2">
    <citation type="submission" date="2018-07" db="EMBL/GenBank/DDBJ databases">
        <title>Complete genome of the Arcobacter trophiarum type strain LMG 25534.</title>
        <authorList>
            <person name="Miller W.G."/>
            <person name="Yee E."/>
        </authorList>
    </citation>
    <scope>NUCLEOTIDE SEQUENCE [LARGE SCALE GENOMIC DNA]</scope>
    <source>
        <strain evidence="3 5">LMG 25534</strain>
    </source>
</reference>
<name>A0AAD0VLM9_9BACT</name>
<dbReference type="EMBL" id="CP031367">
    <property type="protein sequence ID" value="AXK48060.1"/>
    <property type="molecule type" value="Genomic_DNA"/>
</dbReference>
<organism evidence="3 5">
    <name type="scientific">Aliarcobacter trophiarum LMG 25534</name>
    <dbReference type="NCBI Taxonomy" id="1032241"/>
    <lineage>
        <taxon>Bacteria</taxon>
        <taxon>Pseudomonadati</taxon>
        <taxon>Campylobacterota</taxon>
        <taxon>Epsilonproteobacteria</taxon>
        <taxon>Campylobacterales</taxon>
        <taxon>Arcobacteraceae</taxon>
        <taxon>Aliarcobacter</taxon>
    </lineage>
</organism>
<dbReference type="Pfam" id="PF03724">
    <property type="entry name" value="META"/>
    <property type="match status" value="1"/>
</dbReference>
<dbReference type="PANTHER" id="PTHR35535:SF1">
    <property type="entry name" value="HEAT SHOCK PROTEIN HSLJ"/>
    <property type="match status" value="1"/>
</dbReference>
<feature type="chain" id="PRO_5042105271" evidence="1">
    <location>
        <begin position="25"/>
        <end position="138"/>
    </location>
</feature>
<evidence type="ECO:0000256" key="1">
    <source>
        <dbReference type="SAM" id="SignalP"/>
    </source>
</evidence>
<proteinExistence type="predicted"/>
<dbReference type="InterPro" id="IPR053147">
    <property type="entry name" value="Hsp_HslJ-like"/>
</dbReference>
<dbReference type="Gene3D" id="2.40.128.270">
    <property type="match status" value="1"/>
</dbReference>
<dbReference type="PROSITE" id="PS51257">
    <property type="entry name" value="PROKAR_LIPOPROTEIN"/>
    <property type="match status" value="1"/>
</dbReference>
<feature type="domain" description="DUF306" evidence="2">
    <location>
        <begin position="31"/>
        <end position="135"/>
    </location>
</feature>
<feature type="signal peptide" evidence="1">
    <location>
        <begin position="1"/>
        <end position="24"/>
    </location>
</feature>
<evidence type="ECO:0000313" key="3">
    <source>
        <dbReference type="EMBL" id="AXK48060.1"/>
    </source>
</evidence>
<evidence type="ECO:0000259" key="2">
    <source>
        <dbReference type="Pfam" id="PF03724"/>
    </source>
</evidence>
<gene>
    <name evidence="3" type="ORF">ATR_0167</name>
    <name evidence="4" type="ORF">CRU87_01870</name>
</gene>
<protein>
    <submittedName>
        <fullName evidence="3">META domain-containing protein</fullName>
    </submittedName>
</protein>
<dbReference type="EMBL" id="PDKD01000001">
    <property type="protein sequence ID" value="RXJ93258.1"/>
    <property type="molecule type" value="Genomic_DNA"/>
</dbReference>
<accession>A0AAD0VLM9</accession>
<dbReference type="AlphaFoldDB" id="A0AAD0VLM9"/>
<dbReference type="RefSeq" id="WP_115427611.1">
    <property type="nucleotide sequence ID" value="NZ_CP031367.1"/>
</dbReference>
<evidence type="ECO:0000313" key="4">
    <source>
        <dbReference type="EMBL" id="RXJ93258.1"/>
    </source>
</evidence>
<dbReference type="KEGG" id="atp:ATR_0167"/>
<keyword evidence="6" id="KW-1185">Reference proteome</keyword>
<dbReference type="Proteomes" id="UP000254504">
    <property type="component" value="Chromosome"/>
</dbReference>
<dbReference type="PANTHER" id="PTHR35535">
    <property type="entry name" value="HEAT SHOCK PROTEIN HSLJ"/>
    <property type="match status" value="1"/>
</dbReference>
<sequence>MFKKSNLILAVFVAVFFGACSLKSGDDMKNSSLENSKWELISLNQKEIKKLEKVANINFEKDRVFGNLGCNNFFGAYKLNKDSLEIGQVGSNMMMCIDMSVENEFSKVLQNVKTYKIDNSSLIFFDKDVVEIAKFRKE</sequence>
<evidence type="ECO:0000313" key="6">
    <source>
        <dbReference type="Proteomes" id="UP000289132"/>
    </source>
</evidence>
<keyword evidence="1" id="KW-0732">Signal</keyword>
<evidence type="ECO:0000313" key="5">
    <source>
        <dbReference type="Proteomes" id="UP000254504"/>
    </source>
</evidence>
<dbReference type="InterPro" id="IPR005184">
    <property type="entry name" value="DUF306_Meta_HslJ"/>
</dbReference>